<dbReference type="AlphaFoldDB" id="A0A2A9FFC7"/>
<name>A0A2A9FFC7_9PSEU</name>
<reference evidence="1 2" key="1">
    <citation type="submission" date="2017-10" db="EMBL/GenBank/DDBJ databases">
        <title>Sequencing the genomes of 1000 actinobacteria strains.</title>
        <authorList>
            <person name="Klenk H.-P."/>
        </authorList>
    </citation>
    <scope>NUCLEOTIDE SEQUENCE [LARGE SCALE GENOMIC DNA]</scope>
    <source>
        <strain evidence="1 2">DSM 46092</strain>
    </source>
</reference>
<gene>
    <name evidence="1" type="ORF">ATK36_4608</name>
</gene>
<evidence type="ECO:0000313" key="2">
    <source>
        <dbReference type="Proteomes" id="UP000243542"/>
    </source>
</evidence>
<sequence length="411" mass="42672">MGQVLNTTVNGASGTCVAAADWLRTVAEAGRQAAGDVRGARTTAEAGWQGPASEAFRDSIDNIDVVGDEMADWASRTERGLRDFAGSLDTVIARVQDAMTKATAGGLQVDGPFIVEPDPVPMNKPGTPAEMCTANNLHAVIGTYQGDIKKYNALVADHNAKVAVYNECKSIVDAARTTEDNAHMALRQAVQPPAGGLNIDAYKVGTTVIARVNSYISSFENPRHEALLKAARAENNAQFFEGWAKGTLIDMSADDKVLLQWAADNSRGNKYGYETRASQFGKYVDMVPKPVLEFIAAYPGKRALHMLPPDAETGLKTGQRLLKGLPYVGSTLTIVNEAVGAANGEETWGKAAADSGGLIVGGALGAAGASALAGAIYGAPLGPVGSFVVGTVGGIAGAIGGQAVADWLVPK</sequence>
<protein>
    <submittedName>
        <fullName evidence="1">Uncharacterized protein</fullName>
    </submittedName>
</protein>
<accession>A0A2A9FFC7</accession>
<organism evidence="1 2">
    <name type="scientific">Amycolatopsis sulphurea</name>
    <dbReference type="NCBI Taxonomy" id="76022"/>
    <lineage>
        <taxon>Bacteria</taxon>
        <taxon>Bacillati</taxon>
        <taxon>Actinomycetota</taxon>
        <taxon>Actinomycetes</taxon>
        <taxon>Pseudonocardiales</taxon>
        <taxon>Pseudonocardiaceae</taxon>
        <taxon>Amycolatopsis</taxon>
    </lineage>
</organism>
<keyword evidence="2" id="KW-1185">Reference proteome</keyword>
<dbReference type="InterPro" id="IPR038332">
    <property type="entry name" value="PPE_sf"/>
</dbReference>
<dbReference type="EMBL" id="PDJK01000002">
    <property type="protein sequence ID" value="PFG49451.1"/>
    <property type="molecule type" value="Genomic_DNA"/>
</dbReference>
<evidence type="ECO:0000313" key="1">
    <source>
        <dbReference type="EMBL" id="PFG49451.1"/>
    </source>
</evidence>
<comment type="caution">
    <text evidence="1">The sequence shown here is derived from an EMBL/GenBank/DDBJ whole genome shotgun (WGS) entry which is preliminary data.</text>
</comment>
<dbReference type="Proteomes" id="UP000243542">
    <property type="component" value="Unassembled WGS sequence"/>
</dbReference>
<proteinExistence type="predicted"/>
<dbReference type="Gene3D" id="1.20.1260.20">
    <property type="entry name" value="PPE superfamily"/>
    <property type="match status" value="1"/>
</dbReference>